<comment type="subcellular location">
    <subcellularLocation>
        <location evidence="1">Nucleus</location>
    </subcellularLocation>
</comment>
<dbReference type="InterPro" id="IPR003593">
    <property type="entry name" value="AAA+_ATPase"/>
</dbReference>
<keyword evidence="7" id="KW-0347">Helicase</keyword>
<evidence type="ECO:0000313" key="17">
    <source>
        <dbReference type="Proteomes" id="UP000075885"/>
    </source>
</evidence>
<dbReference type="SUPFAM" id="SSF50249">
    <property type="entry name" value="Nucleic acid-binding proteins"/>
    <property type="match status" value="1"/>
</dbReference>
<keyword evidence="9 13" id="KW-0238">DNA-binding</keyword>
<dbReference type="EnsemblMetazoa" id="AEPI010727-RA">
    <property type="protein sequence ID" value="AEPI010727-PA"/>
    <property type="gene ID" value="AEPI010727"/>
</dbReference>
<dbReference type="PANTHER" id="PTHR11630:SF47">
    <property type="entry name" value="DNA HELICASE MCM8"/>
    <property type="match status" value="1"/>
</dbReference>
<dbReference type="GO" id="GO:0005634">
    <property type="term" value="C:nucleus"/>
    <property type="evidence" value="ECO:0007669"/>
    <property type="project" value="UniProtKB-SubCell"/>
</dbReference>
<evidence type="ECO:0000313" key="16">
    <source>
        <dbReference type="EnsemblMetazoa" id="AEPI010727-PA"/>
    </source>
</evidence>
<dbReference type="Gene3D" id="2.20.28.10">
    <property type="match status" value="1"/>
</dbReference>
<dbReference type="InterPro" id="IPR018525">
    <property type="entry name" value="MCM_CS"/>
</dbReference>
<accession>A0A182PUU0</accession>
<dbReference type="Pfam" id="PF17855">
    <property type="entry name" value="MCM_lid"/>
    <property type="match status" value="2"/>
</dbReference>
<evidence type="ECO:0000256" key="11">
    <source>
        <dbReference type="ARBA" id="ARBA00041084"/>
    </source>
</evidence>
<dbReference type="InterPro" id="IPR041562">
    <property type="entry name" value="MCM_lid"/>
</dbReference>
<dbReference type="Pfam" id="PF25051">
    <property type="entry name" value="WHD_MCM8"/>
    <property type="match status" value="1"/>
</dbReference>
<dbReference type="EC" id="3.6.4.12" evidence="3"/>
<dbReference type="FunFam" id="2.20.28.10:FF:000003">
    <property type="entry name" value="DNA helicase"/>
    <property type="match status" value="1"/>
</dbReference>
<dbReference type="InterPro" id="IPR027417">
    <property type="entry name" value="P-loop_NTPase"/>
</dbReference>
<dbReference type="Proteomes" id="UP000075885">
    <property type="component" value="Unassembled WGS sequence"/>
</dbReference>
<keyword evidence="5 13" id="KW-0547">Nucleotide-binding</keyword>
<dbReference type="InterPro" id="IPR058767">
    <property type="entry name" value="MCM8_N"/>
</dbReference>
<name>A0A182PUU0_9DIPT</name>
<dbReference type="VEuPathDB" id="VectorBase:AEPI010727"/>
<keyword evidence="6" id="KW-0378">Hydrolase</keyword>
<dbReference type="GO" id="GO:0017116">
    <property type="term" value="F:single-stranded DNA helicase activity"/>
    <property type="evidence" value="ECO:0007669"/>
    <property type="project" value="TreeGrafter"/>
</dbReference>
<dbReference type="GO" id="GO:0006260">
    <property type="term" value="P:DNA replication"/>
    <property type="evidence" value="ECO:0007669"/>
    <property type="project" value="UniProtKB-KW"/>
</dbReference>
<keyword evidence="4" id="KW-0235">DNA replication</keyword>
<evidence type="ECO:0000256" key="8">
    <source>
        <dbReference type="ARBA" id="ARBA00022840"/>
    </source>
</evidence>
<feature type="compositionally biased region" description="Low complexity" evidence="14">
    <location>
        <begin position="182"/>
        <end position="196"/>
    </location>
</feature>
<feature type="domain" description="MCM C-terminal AAA(+) ATPase" evidence="15">
    <location>
        <begin position="564"/>
        <end position="763"/>
    </location>
</feature>
<dbReference type="STRING" id="199890.A0A182PUU0"/>
<evidence type="ECO:0000256" key="14">
    <source>
        <dbReference type="SAM" id="MobiDB-lite"/>
    </source>
</evidence>
<evidence type="ECO:0000256" key="3">
    <source>
        <dbReference type="ARBA" id="ARBA00012551"/>
    </source>
</evidence>
<evidence type="ECO:0000256" key="1">
    <source>
        <dbReference type="ARBA" id="ARBA00004123"/>
    </source>
</evidence>
<dbReference type="InterPro" id="IPR001208">
    <property type="entry name" value="MCM_dom"/>
</dbReference>
<dbReference type="Gene3D" id="3.40.50.300">
    <property type="entry name" value="P-loop containing nucleotide triphosphate hydrolases"/>
    <property type="match status" value="2"/>
</dbReference>
<dbReference type="Pfam" id="PF00493">
    <property type="entry name" value="MCM"/>
    <property type="match status" value="1"/>
</dbReference>
<comment type="similarity">
    <text evidence="2 13">Belongs to the MCM family.</text>
</comment>
<keyword evidence="8 13" id="KW-0067">ATP-binding</keyword>
<dbReference type="InterPro" id="IPR033762">
    <property type="entry name" value="MCM_OB"/>
</dbReference>
<evidence type="ECO:0000256" key="10">
    <source>
        <dbReference type="ARBA" id="ARBA00023242"/>
    </source>
</evidence>
<keyword evidence="17" id="KW-1185">Reference proteome</keyword>
<reference evidence="17" key="1">
    <citation type="submission" date="2013-03" db="EMBL/GenBank/DDBJ databases">
        <title>The Genome Sequence of Anopheles epiroticus epiroticus2.</title>
        <authorList>
            <consortium name="The Broad Institute Genomics Platform"/>
            <person name="Neafsey D.E."/>
            <person name="Howell P."/>
            <person name="Walker B."/>
            <person name="Young S.K."/>
            <person name="Zeng Q."/>
            <person name="Gargeya S."/>
            <person name="Fitzgerald M."/>
            <person name="Haas B."/>
            <person name="Abouelleil A."/>
            <person name="Allen A.W."/>
            <person name="Alvarado L."/>
            <person name="Arachchi H.M."/>
            <person name="Berlin A.M."/>
            <person name="Chapman S.B."/>
            <person name="Gainer-Dewar J."/>
            <person name="Goldberg J."/>
            <person name="Griggs A."/>
            <person name="Gujja S."/>
            <person name="Hansen M."/>
            <person name="Howarth C."/>
            <person name="Imamovic A."/>
            <person name="Ireland A."/>
            <person name="Larimer J."/>
            <person name="McCowan C."/>
            <person name="Murphy C."/>
            <person name="Pearson M."/>
            <person name="Poon T.W."/>
            <person name="Priest M."/>
            <person name="Roberts A."/>
            <person name="Saif S."/>
            <person name="Shea T."/>
            <person name="Sisk P."/>
            <person name="Sykes S."/>
            <person name="Wortman J."/>
            <person name="Nusbaum C."/>
            <person name="Birren B."/>
        </authorList>
    </citation>
    <scope>NUCLEOTIDE SEQUENCE [LARGE SCALE GENOMIC DNA]</scope>
    <source>
        <strain evidence="17">Epiroticus2</strain>
    </source>
</reference>
<dbReference type="Pfam" id="PF17207">
    <property type="entry name" value="MCM_OB"/>
    <property type="match status" value="1"/>
</dbReference>
<evidence type="ECO:0000256" key="5">
    <source>
        <dbReference type="ARBA" id="ARBA00022741"/>
    </source>
</evidence>
<feature type="region of interest" description="Disordered" evidence="14">
    <location>
        <begin position="774"/>
        <end position="799"/>
    </location>
</feature>
<feature type="region of interest" description="Disordered" evidence="14">
    <location>
        <begin position="152"/>
        <end position="196"/>
    </location>
</feature>
<evidence type="ECO:0000256" key="6">
    <source>
        <dbReference type="ARBA" id="ARBA00022801"/>
    </source>
</evidence>
<dbReference type="GO" id="GO:0005524">
    <property type="term" value="F:ATP binding"/>
    <property type="evidence" value="ECO:0007669"/>
    <property type="project" value="UniProtKB-KW"/>
</dbReference>
<dbReference type="AlphaFoldDB" id="A0A182PUU0"/>
<dbReference type="Pfam" id="PF26065">
    <property type="entry name" value="MCM8_N"/>
    <property type="match status" value="1"/>
</dbReference>
<dbReference type="PRINTS" id="PR01657">
    <property type="entry name" value="MCMFAMILY"/>
</dbReference>
<dbReference type="InterPro" id="IPR012340">
    <property type="entry name" value="NA-bd_OB-fold"/>
</dbReference>
<keyword evidence="10" id="KW-0539">Nucleus</keyword>
<dbReference type="SUPFAM" id="SSF52540">
    <property type="entry name" value="P-loop containing nucleoside triphosphate hydrolases"/>
    <property type="match status" value="1"/>
</dbReference>
<dbReference type="SMART" id="SM00382">
    <property type="entry name" value="AAA"/>
    <property type="match status" value="1"/>
</dbReference>
<dbReference type="GO" id="GO:0042555">
    <property type="term" value="C:MCM complex"/>
    <property type="evidence" value="ECO:0007669"/>
    <property type="project" value="TreeGrafter"/>
</dbReference>
<organism evidence="16 17">
    <name type="scientific">Anopheles epiroticus</name>
    <dbReference type="NCBI Taxonomy" id="199890"/>
    <lineage>
        <taxon>Eukaryota</taxon>
        <taxon>Metazoa</taxon>
        <taxon>Ecdysozoa</taxon>
        <taxon>Arthropoda</taxon>
        <taxon>Hexapoda</taxon>
        <taxon>Insecta</taxon>
        <taxon>Pterygota</taxon>
        <taxon>Neoptera</taxon>
        <taxon>Endopterygota</taxon>
        <taxon>Diptera</taxon>
        <taxon>Nematocera</taxon>
        <taxon>Culicoidea</taxon>
        <taxon>Culicidae</taxon>
        <taxon>Anophelinae</taxon>
        <taxon>Anopheles</taxon>
    </lineage>
</organism>
<dbReference type="PANTHER" id="PTHR11630">
    <property type="entry name" value="DNA REPLICATION LICENSING FACTOR MCM FAMILY MEMBER"/>
    <property type="match status" value="1"/>
</dbReference>
<evidence type="ECO:0000256" key="2">
    <source>
        <dbReference type="ARBA" id="ARBA00008010"/>
    </source>
</evidence>
<dbReference type="GO" id="GO:0003697">
    <property type="term" value="F:single-stranded DNA binding"/>
    <property type="evidence" value="ECO:0007669"/>
    <property type="project" value="TreeGrafter"/>
</dbReference>
<dbReference type="PROSITE" id="PS50051">
    <property type="entry name" value="MCM_2"/>
    <property type="match status" value="1"/>
</dbReference>
<dbReference type="PROSITE" id="PS00847">
    <property type="entry name" value="MCM_1"/>
    <property type="match status" value="1"/>
</dbReference>
<evidence type="ECO:0000256" key="12">
    <source>
        <dbReference type="ARBA" id="ARBA00042306"/>
    </source>
</evidence>
<dbReference type="GO" id="GO:0016787">
    <property type="term" value="F:hydrolase activity"/>
    <property type="evidence" value="ECO:0007669"/>
    <property type="project" value="UniProtKB-KW"/>
</dbReference>
<evidence type="ECO:0000256" key="4">
    <source>
        <dbReference type="ARBA" id="ARBA00022705"/>
    </source>
</evidence>
<evidence type="ECO:0000259" key="15">
    <source>
        <dbReference type="PROSITE" id="PS50051"/>
    </source>
</evidence>
<dbReference type="SMART" id="SM00350">
    <property type="entry name" value="MCM"/>
    <property type="match status" value="1"/>
</dbReference>
<evidence type="ECO:0000256" key="7">
    <source>
        <dbReference type="ARBA" id="ARBA00022806"/>
    </source>
</evidence>
<protein>
    <recommendedName>
        <fullName evidence="11">DNA helicase MCM8</fullName>
        <ecNumber evidence="3">3.6.4.12</ecNumber>
    </recommendedName>
    <alternativeName>
        <fullName evidence="12">Minichromosome maintenance 8</fullName>
    </alternativeName>
</protein>
<proteinExistence type="inferred from homology"/>
<evidence type="ECO:0000256" key="13">
    <source>
        <dbReference type="RuleBase" id="RU004070"/>
    </source>
</evidence>
<dbReference type="InterPro" id="IPR056875">
    <property type="entry name" value="MCM8/REC_WHD"/>
</dbReference>
<dbReference type="GO" id="GO:0006310">
    <property type="term" value="P:DNA recombination"/>
    <property type="evidence" value="ECO:0007669"/>
    <property type="project" value="UniProtKB-ARBA"/>
</dbReference>
<evidence type="ECO:0000256" key="9">
    <source>
        <dbReference type="ARBA" id="ARBA00023125"/>
    </source>
</evidence>
<dbReference type="CDD" id="cd22247">
    <property type="entry name" value="MCM8_WHD"/>
    <property type="match status" value="1"/>
</dbReference>
<sequence>MNPIALDAIGAIRSEPFPLKLLVQSLCPQVIGLETIKAGLLLALFSTSCDTHVLLADIDSDYARRHCEPELTEESTAVLESFFSQMFSMPQRLNMTNGAKVAQIQSMVRARARIDLATEITSEHVMDTIRIVSRSWYDKYDADDRAPIVQLPTKRDGVKAASLQNPTGGGPTQPRATNAGPANRRGGSSRGRAGWRGNWRGNYRGYRHQSNVAREKPVGFALPSSAVSASSSGSESLASTASFSTSLRNGACEYLGWKLYFPKEDYSSGSKTVHHVRAMQRHYSDFADLYDLPLVKANCWFELKLDACASDSQLCAQWSTLRQDLTDNPEHTLACIGLAMHHTLMNRQPLSGSTQNDAKLCLQTIRPRIVGYGPEVSIGSIKVSSMGKLVSVRGTIIRAGASQIMNTWCAFRCPQCGNEQAVQQKDGIYTTPSSCHSGCKARSHFVLMQQSVFTRMEAYQTIRLQETTQGSRTVTGSAAKNIEIELTHEMVDSVCPGDDVTVTGILKARSQDPDGTAKASLYKAYMQAVYVRSNKNVLANWNRLAEFTERDMEAIRMIKAEPSPFRLLVQSLCPTIYGHEIVKAGLLLGLFGGMANTARTRAEIHVLVVGDPGIGKSQILQSCANVSPRGIFVCGTNSSNVGLTVTVRTEKGVGASLEAGALVLADQGVCCIDEFDKMSGHSGLLEVMEQRSVSVAKAGVICTVPARTTVLAAANPAGGHYNKAKTVSENLKLHPALLSRFDLVFILLDRSNERTDNLLTAHIQKVHGLTKTVSGTAPHQPSHPFFDASGNSSLEEEGEPPLEERLRLAAGEKMDLLPPELVQKYIGYARKNVQPKLTAKAAEELRDFFVELRRAHNHMDMIPVTTRQLEGLIRLTQARAKIDLSPEATVAHVRDVLAILRQSMLDVFSTDDGDLQFTRLTNGSGTSKTSMVRKFARVLASRSAVTGTTLYTVAELKQAMAAGGIMANCNELIDTMNIQGFLLKKGRDCYKFIIE</sequence>
<dbReference type="InterPro" id="IPR031327">
    <property type="entry name" value="MCM"/>
</dbReference>
<dbReference type="Gene3D" id="2.40.50.140">
    <property type="entry name" value="Nucleic acid-binding proteins"/>
    <property type="match status" value="1"/>
</dbReference>
<reference evidence="16" key="2">
    <citation type="submission" date="2020-05" db="UniProtKB">
        <authorList>
            <consortium name="EnsemblMetazoa"/>
        </authorList>
    </citation>
    <scope>IDENTIFICATION</scope>
    <source>
        <strain evidence="16">Epiroticus2</strain>
    </source>
</reference>